<proteinExistence type="predicted"/>
<keyword evidence="3" id="KW-1185">Reference proteome</keyword>
<organism evidence="2 3">
    <name type="scientific">Coemansia umbellata</name>
    <dbReference type="NCBI Taxonomy" id="1424467"/>
    <lineage>
        <taxon>Eukaryota</taxon>
        <taxon>Fungi</taxon>
        <taxon>Fungi incertae sedis</taxon>
        <taxon>Zoopagomycota</taxon>
        <taxon>Kickxellomycotina</taxon>
        <taxon>Kickxellomycetes</taxon>
        <taxon>Kickxellales</taxon>
        <taxon>Kickxellaceae</taxon>
        <taxon>Coemansia</taxon>
    </lineage>
</organism>
<evidence type="ECO:0000313" key="2">
    <source>
        <dbReference type="EMBL" id="KAJ1988993.1"/>
    </source>
</evidence>
<reference evidence="2" key="1">
    <citation type="submission" date="2022-07" db="EMBL/GenBank/DDBJ databases">
        <title>Phylogenomic reconstructions and comparative analyses of Kickxellomycotina fungi.</title>
        <authorList>
            <person name="Reynolds N.K."/>
            <person name="Stajich J.E."/>
            <person name="Barry K."/>
            <person name="Grigoriev I.V."/>
            <person name="Crous P."/>
            <person name="Smith M.E."/>
        </authorList>
    </citation>
    <scope>NUCLEOTIDE SEQUENCE</scope>
    <source>
        <strain evidence="2">BCRC 34882</strain>
    </source>
</reference>
<feature type="region of interest" description="Disordered" evidence="1">
    <location>
        <begin position="190"/>
        <end position="226"/>
    </location>
</feature>
<protein>
    <submittedName>
        <fullName evidence="2">Uncharacterized protein</fullName>
    </submittedName>
</protein>
<feature type="compositionally biased region" description="Polar residues" evidence="1">
    <location>
        <begin position="50"/>
        <end position="61"/>
    </location>
</feature>
<dbReference type="Proteomes" id="UP001151295">
    <property type="component" value="Unassembled WGS sequence"/>
</dbReference>
<name>A0ABQ8PGU2_9FUNG</name>
<feature type="compositionally biased region" description="Polar residues" evidence="1">
    <location>
        <begin position="190"/>
        <end position="204"/>
    </location>
</feature>
<evidence type="ECO:0000313" key="3">
    <source>
        <dbReference type="Proteomes" id="UP001151295"/>
    </source>
</evidence>
<sequence length="226" mass="25084">MNRHKNGSARDSSSYSSLDFSSIDESSCELYSFDNQTHGSASTRHDAQEKSNSTQKCSNKKASLPTIEGKSDSVCKSRIDDTEESGSDKCVDIEGCITNMISQRDNLRKRFKEWSTNIGQTIKRLRSVTDNTLVNQNVCLERILSEGKARVDEIEHEQDKIRSQLSSFVSMLSNAQSQIFAECGKDASLSEHTLSSPTSTVHQQTTSNSSATKTNTSKIQKNEIKL</sequence>
<feature type="region of interest" description="Disordered" evidence="1">
    <location>
        <begin position="35"/>
        <end position="67"/>
    </location>
</feature>
<comment type="caution">
    <text evidence="2">The sequence shown here is derived from an EMBL/GenBank/DDBJ whole genome shotgun (WGS) entry which is preliminary data.</text>
</comment>
<accession>A0ABQ8PGU2</accession>
<gene>
    <name evidence="2" type="ORF">EDC05_004974</name>
</gene>
<feature type="compositionally biased region" description="Low complexity" evidence="1">
    <location>
        <begin position="205"/>
        <end position="218"/>
    </location>
</feature>
<dbReference type="EMBL" id="JANBQD010000080">
    <property type="protein sequence ID" value="KAJ1988993.1"/>
    <property type="molecule type" value="Genomic_DNA"/>
</dbReference>
<evidence type="ECO:0000256" key="1">
    <source>
        <dbReference type="SAM" id="MobiDB-lite"/>
    </source>
</evidence>